<dbReference type="OrthoDB" id="9935143at2"/>
<dbReference type="RefSeq" id="WP_035491798.1">
    <property type="nucleotide sequence ID" value="NZ_JACHDD010000009.1"/>
</dbReference>
<name>A0A6I1Q290_PARAM</name>
<accession>A0A6I1Q290</accession>
<evidence type="ECO:0000313" key="2">
    <source>
        <dbReference type="Proteomes" id="UP000592780"/>
    </source>
</evidence>
<dbReference type="Proteomes" id="UP000592780">
    <property type="component" value="Unassembled WGS sequence"/>
</dbReference>
<keyword evidence="2" id="KW-1185">Reference proteome</keyword>
<evidence type="ECO:0000313" key="1">
    <source>
        <dbReference type="EMBL" id="MBB5427537.1"/>
    </source>
</evidence>
<reference evidence="1 2" key="1">
    <citation type="submission" date="2020-08" db="EMBL/GenBank/DDBJ databases">
        <title>Genomic Encyclopedia of Type Strains, Phase IV (KMG-V): Genome sequencing to study the core and pangenomes of soil and plant-associated prokaryotes.</title>
        <authorList>
            <person name="Whitman W."/>
        </authorList>
    </citation>
    <scope>NUCLEOTIDE SEQUENCE [LARGE SCALE GENOMIC DNA]</scope>
    <source>
        <strain evidence="1 2">JPY158</strain>
    </source>
</reference>
<proteinExistence type="predicted"/>
<gene>
    <name evidence="1" type="ORF">HDG40_005716</name>
</gene>
<dbReference type="EMBL" id="JACHDD010000009">
    <property type="protein sequence ID" value="MBB5427537.1"/>
    <property type="molecule type" value="Genomic_DNA"/>
</dbReference>
<dbReference type="AlphaFoldDB" id="A0A6I1Q290"/>
<comment type="caution">
    <text evidence="1">The sequence shown here is derived from an EMBL/GenBank/DDBJ whole genome shotgun (WGS) entry which is preliminary data.</text>
</comment>
<protein>
    <submittedName>
        <fullName evidence="1">Uncharacterized protein</fullName>
    </submittedName>
</protein>
<organism evidence="1 2">
    <name type="scientific">Paraburkholderia atlantica</name>
    <dbReference type="NCBI Taxonomy" id="2654982"/>
    <lineage>
        <taxon>Bacteria</taxon>
        <taxon>Pseudomonadati</taxon>
        <taxon>Pseudomonadota</taxon>
        <taxon>Betaproteobacteria</taxon>
        <taxon>Burkholderiales</taxon>
        <taxon>Burkholderiaceae</taxon>
        <taxon>Paraburkholderia</taxon>
    </lineage>
</organism>
<sequence>MISASDVVMKTIINPAGGDIKNVHCQNDLQDAGNAQLRTCLRADGRASVSDPRGAAAADFMSLR</sequence>